<dbReference type="PANTHER" id="PTHR40078:SF1">
    <property type="entry name" value="INTEGRAL MEMBRANE PROTEIN"/>
    <property type="match status" value="1"/>
</dbReference>
<name>A0ABQ3N7Z9_9BACI</name>
<accession>A0ABQ3N7Z9</accession>
<organism evidence="2 3">
    <name type="scientific">Neobacillus kokaensis</name>
    <dbReference type="NCBI Taxonomy" id="2759023"/>
    <lineage>
        <taxon>Bacteria</taxon>
        <taxon>Bacillati</taxon>
        <taxon>Bacillota</taxon>
        <taxon>Bacilli</taxon>
        <taxon>Bacillales</taxon>
        <taxon>Bacillaceae</taxon>
        <taxon>Neobacillus</taxon>
    </lineage>
</organism>
<proteinExistence type="predicted"/>
<feature type="transmembrane region" description="Helical" evidence="1">
    <location>
        <begin position="108"/>
        <end position="132"/>
    </location>
</feature>
<keyword evidence="1" id="KW-0472">Membrane</keyword>
<evidence type="ECO:0000313" key="3">
    <source>
        <dbReference type="Proteomes" id="UP000637074"/>
    </source>
</evidence>
<feature type="transmembrane region" description="Helical" evidence="1">
    <location>
        <begin position="53"/>
        <end position="75"/>
    </location>
</feature>
<gene>
    <name evidence="2" type="ORF">AM1BK_21630</name>
</gene>
<evidence type="ECO:0000256" key="1">
    <source>
        <dbReference type="SAM" id="Phobius"/>
    </source>
</evidence>
<evidence type="ECO:0008006" key="4">
    <source>
        <dbReference type="Google" id="ProtNLM"/>
    </source>
</evidence>
<dbReference type="InterPro" id="IPR038750">
    <property type="entry name" value="YczE/YyaS-like"/>
</dbReference>
<reference evidence="2 3" key="1">
    <citation type="journal article" date="2022" name="Int. J. Syst. Evol. Microbiol.">
        <title>Neobacillus kokaensis sp. nov., isolated from soil.</title>
        <authorList>
            <person name="Yuki K."/>
            <person name="Matsubara H."/>
            <person name="Yamaguchi S."/>
        </authorList>
    </citation>
    <scope>NUCLEOTIDE SEQUENCE [LARGE SCALE GENOMIC DNA]</scope>
    <source>
        <strain evidence="2 3">LOB 377</strain>
    </source>
</reference>
<dbReference type="EMBL" id="BNDS01000008">
    <property type="protein sequence ID" value="GHH98620.1"/>
    <property type="molecule type" value="Genomic_DNA"/>
</dbReference>
<protein>
    <recommendedName>
        <fullName evidence="4">Permease</fullName>
    </recommendedName>
</protein>
<sequence length="157" mass="17117">MLCGLVLLLFSFFVNRRYIHVGTIPNALLIGPITDFFLWTDILPAATNTWLDYIILLSGIVITGIGAGMYVAAGFGAGPRDGFMLSISDMTGLSVSYARIIVETLVLILGYFLGGPVFIVTFLYTFILSPVFQKSLLAFKKILELVDNKGVQKNISG</sequence>
<keyword evidence="3" id="KW-1185">Reference proteome</keyword>
<comment type="caution">
    <text evidence="2">The sequence shown here is derived from an EMBL/GenBank/DDBJ whole genome shotgun (WGS) entry which is preliminary data.</text>
</comment>
<dbReference type="PANTHER" id="PTHR40078">
    <property type="entry name" value="INTEGRAL MEMBRANE PROTEIN-RELATED"/>
    <property type="match status" value="1"/>
</dbReference>
<keyword evidence="1" id="KW-1133">Transmembrane helix</keyword>
<dbReference type="Proteomes" id="UP000637074">
    <property type="component" value="Unassembled WGS sequence"/>
</dbReference>
<evidence type="ECO:0000313" key="2">
    <source>
        <dbReference type="EMBL" id="GHH98620.1"/>
    </source>
</evidence>
<dbReference type="Pfam" id="PF19700">
    <property type="entry name" value="DUF6198"/>
    <property type="match status" value="1"/>
</dbReference>
<keyword evidence="1" id="KW-0812">Transmembrane</keyword>